<organism evidence="2 3">
    <name type="scientific">Bifidobacterium adolescentis</name>
    <dbReference type="NCBI Taxonomy" id="1680"/>
    <lineage>
        <taxon>Bacteria</taxon>
        <taxon>Bacillati</taxon>
        <taxon>Actinomycetota</taxon>
        <taxon>Actinomycetes</taxon>
        <taxon>Bifidobacteriales</taxon>
        <taxon>Bifidobacteriaceae</taxon>
        <taxon>Bifidobacterium</taxon>
    </lineage>
</organism>
<evidence type="ECO:0000313" key="2">
    <source>
        <dbReference type="EMBL" id="RGS63756.1"/>
    </source>
</evidence>
<dbReference type="EMBL" id="QRVT01000012">
    <property type="protein sequence ID" value="RGS63756.1"/>
    <property type="molecule type" value="Genomic_DNA"/>
</dbReference>
<accession>A0A412K4S7</accession>
<comment type="caution">
    <text evidence="2">The sequence shown here is derived from an EMBL/GenBank/DDBJ whole genome shotgun (WGS) entry which is preliminary data.</text>
</comment>
<dbReference type="Proteomes" id="UP000285462">
    <property type="component" value="Unassembled WGS sequence"/>
</dbReference>
<protein>
    <submittedName>
        <fullName evidence="2">Uncharacterized protein</fullName>
    </submittedName>
</protein>
<gene>
    <name evidence="2" type="ORF">DWX79_09590</name>
</gene>
<evidence type="ECO:0000256" key="1">
    <source>
        <dbReference type="SAM" id="SignalP"/>
    </source>
</evidence>
<dbReference type="AlphaFoldDB" id="A0A412K4S7"/>
<keyword evidence="1" id="KW-0732">Signal</keyword>
<sequence>MSNHRAGLKRIWAALCAFAMCATVCVATGHAAFAKTATDDSNVVASLKYMSELNRLRQTNRARLTA</sequence>
<proteinExistence type="predicted"/>
<evidence type="ECO:0000313" key="3">
    <source>
        <dbReference type="Proteomes" id="UP000285462"/>
    </source>
</evidence>
<feature type="signal peptide" evidence="1">
    <location>
        <begin position="1"/>
        <end position="27"/>
    </location>
</feature>
<feature type="chain" id="PRO_5038553405" evidence="1">
    <location>
        <begin position="28"/>
        <end position="66"/>
    </location>
</feature>
<name>A0A412K4S7_BIFAD</name>
<reference evidence="2 3" key="1">
    <citation type="submission" date="2018-08" db="EMBL/GenBank/DDBJ databases">
        <title>A genome reference for cultivated species of the human gut microbiota.</title>
        <authorList>
            <person name="Zou Y."/>
            <person name="Xue W."/>
            <person name="Luo G."/>
        </authorList>
    </citation>
    <scope>NUCLEOTIDE SEQUENCE [LARGE SCALE GENOMIC DNA]</scope>
    <source>
        <strain evidence="2 3">AF21-27</strain>
    </source>
</reference>